<accession>A0A4P2VT63</accession>
<dbReference type="KEGG" id="sbf:JCM31447_09760"/>
<proteinExistence type="predicted"/>
<organism evidence="1 2">
    <name type="scientific">Fluviispira sanaruensis</name>
    <dbReference type="NCBI Taxonomy" id="2493639"/>
    <lineage>
        <taxon>Bacteria</taxon>
        <taxon>Pseudomonadati</taxon>
        <taxon>Bdellovibrionota</taxon>
        <taxon>Oligoflexia</taxon>
        <taxon>Silvanigrellales</taxon>
        <taxon>Silvanigrellaceae</taxon>
        <taxon>Fluviispira</taxon>
    </lineage>
</organism>
<sequence>MVYIPPPQKGAFIQVGDYVSKVGIYTNPGVVEEKRDDGTIVINTEKDMIQKFHRHSITTGLTPDEKDTFNSIMDDIMNLDVQADRILTLQDIIDKMRTDPSMKKVSDYLRNEQAQLIRWSKELPRVYDTQPEKLR</sequence>
<dbReference type="AlphaFoldDB" id="A0A4P2VT63"/>
<dbReference type="RefSeq" id="WP_130607123.1">
    <property type="nucleotide sequence ID" value="NZ_AP019368.1"/>
</dbReference>
<dbReference type="Proteomes" id="UP000291236">
    <property type="component" value="Chromosome"/>
</dbReference>
<name>A0A4P2VT63_FLUSA</name>
<dbReference type="OrthoDB" id="5295661at2"/>
<keyword evidence="2" id="KW-1185">Reference proteome</keyword>
<evidence type="ECO:0000313" key="1">
    <source>
        <dbReference type="EMBL" id="BBH52535.1"/>
    </source>
</evidence>
<gene>
    <name evidence="1" type="ORF">JCM31447_09760</name>
</gene>
<protein>
    <submittedName>
        <fullName evidence="1">Uncharacterized protein</fullName>
    </submittedName>
</protein>
<reference evidence="1 2" key="1">
    <citation type="submission" date="2018-12" db="EMBL/GenBank/DDBJ databases">
        <title>Rubrispira sanarue gen. nov., sp., nov., a member of the order Silvanigrellales, isolated from a brackish lake in Hamamatsu Japan.</title>
        <authorList>
            <person name="Maejima Y."/>
            <person name="Iino T."/>
            <person name="Muraguchi Y."/>
            <person name="Fukuda K."/>
            <person name="Nojiri H."/>
            <person name="Ohkuma M."/>
            <person name="Moriuchi R."/>
            <person name="Dohra H."/>
            <person name="Kimbara K."/>
            <person name="Shintani M."/>
        </authorList>
    </citation>
    <scope>NUCLEOTIDE SEQUENCE [LARGE SCALE GENOMIC DNA]</scope>
    <source>
        <strain evidence="1 2">RF1110005</strain>
    </source>
</reference>
<evidence type="ECO:0000313" key="2">
    <source>
        <dbReference type="Proteomes" id="UP000291236"/>
    </source>
</evidence>
<dbReference type="EMBL" id="AP019368">
    <property type="protein sequence ID" value="BBH52535.1"/>
    <property type="molecule type" value="Genomic_DNA"/>
</dbReference>